<proteinExistence type="predicted"/>
<name>A0A221KF44_VITFI</name>
<evidence type="ECO:0000313" key="3">
    <source>
        <dbReference type="Proteomes" id="UP000199729"/>
    </source>
</evidence>
<evidence type="ECO:0000313" key="2">
    <source>
        <dbReference type="EMBL" id="ASM77672.1"/>
    </source>
</evidence>
<sequence length="64" mass="6503">MVWLVIGGPLVVVVASLATAVVAVRGADPVMTKEEMEASAQKNPSLMPAIQARNNAATAGSSKP</sequence>
<feature type="compositionally biased region" description="Polar residues" evidence="1">
    <location>
        <begin position="52"/>
        <end position="64"/>
    </location>
</feature>
<dbReference type="Proteomes" id="UP000199729">
    <property type="component" value="Chromosome"/>
</dbReference>
<reference evidence="2 3" key="1">
    <citation type="submission" date="2017-07" db="EMBL/GenBank/DDBJ databases">
        <title>Complete Genome Sequence of the cosmetic ferment Vitreoscilla filiformis (ATCC15551).</title>
        <authorList>
            <person name="Contreras S."/>
            <person name="Sagory-Zalkind P."/>
            <person name="Blanquart H."/>
            <person name="Iltis A."/>
            <person name="Morand S.C."/>
        </authorList>
    </citation>
    <scope>NUCLEOTIDE SEQUENCE [LARGE SCALE GENOMIC DNA]</scope>
    <source>
        <strain evidence="2 3">ATCC 15551</strain>
    </source>
</reference>
<dbReference type="KEGG" id="vff:VITFI_CDS1894"/>
<dbReference type="AlphaFoldDB" id="A0A221KF44"/>
<evidence type="ECO:0008006" key="4">
    <source>
        <dbReference type="Google" id="ProtNLM"/>
    </source>
</evidence>
<protein>
    <recommendedName>
        <fullName evidence="4">Nitrogen fixation protein FixH</fullName>
    </recommendedName>
</protein>
<evidence type="ECO:0000256" key="1">
    <source>
        <dbReference type="SAM" id="MobiDB-lite"/>
    </source>
</evidence>
<feature type="region of interest" description="Disordered" evidence="1">
    <location>
        <begin position="39"/>
        <end position="64"/>
    </location>
</feature>
<organism evidence="2 3">
    <name type="scientific">Vitreoscilla filiformis</name>
    <dbReference type="NCBI Taxonomy" id="63"/>
    <lineage>
        <taxon>Bacteria</taxon>
        <taxon>Pseudomonadati</taxon>
        <taxon>Pseudomonadota</taxon>
        <taxon>Betaproteobacteria</taxon>
        <taxon>Neisseriales</taxon>
        <taxon>Neisseriaceae</taxon>
        <taxon>Vitreoscilla</taxon>
    </lineage>
</organism>
<gene>
    <name evidence="2" type="ORF">VITFI_CDS1894</name>
</gene>
<accession>A0A221KF44</accession>
<keyword evidence="3" id="KW-1185">Reference proteome</keyword>
<dbReference type="EMBL" id="CP022423">
    <property type="protein sequence ID" value="ASM77672.1"/>
    <property type="molecule type" value="Genomic_DNA"/>
</dbReference>